<dbReference type="EMBL" id="FUEG01000006">
    <property type="protein sequence ID" value="SJL05237.1"/>
    <property type="molecule type" value="Genomic_DNA"/>
</dbReference>
<keyword evidence="3" id="KW-0560">Oxidoreductase</keyword>
<dbReference type="PANTHER" id="PTHR43774:SF1">
    <property type="entry name" value="PEPTIDE METHIONINE SULFOXIDE REDUCTASE MSRA 2"/>
    <property type="match status" value="1"/>
</dbReference>
<evidence type="ECO:0000256" key="1">
    <source>
        <dbReference type="ARBA" id="ARBA00005591"/>
    </source>
</evidence>
<dbReference type="Gene3D" id="3.30.1060.10">
    <property type="entry name" value="Peptide methionine sulphoxide reductase MsrA"/>
    <property type="match status" value="1"/>
</dbReference>
<dbReference type="EC" id="1.8.4.11" evidence="2"/>
<gene>
    <name evidence="6" type="ORF">ARMOST_08603</name>
</gene>
<dbReference type="GO" id="GO:0008113">
    <property type="term" value="F:peptide-methionine (S)-S-oxide reductase activity"/>
    <property type="evidence" value="ECO:0007669"/>
    <property type="project" value="UniProtKB-EC"/>
</dbReference>
<dbReference type="OrthoDB" id="77405at2759"/>
<evidence type="ECO:0000313" key="7">
    <source>
        <dbReference type="Proteomes" id="UP000219338"/>
    </source>
</evidence>
<comment type="similarity">
    <text evidence="1">Belongs to the MsrA Met sulfoxide reductase family.</text>
</comment>
<protein>
    <recommendedName>
        <fullName evidence="2">peptide-methionine (S)-S-oxide reductase</fullName>
        <ecNumber evidence="2">1.8.4.11</ecNumber>
    </recommendedName>
    <alternativeName>
        <fullName evidence="4">Peptide-methionine (S)-S-oxide reductase</fullName>
    </alternativeName>
</protein>
<evidence type="ECO:0000256" key="3">
    <source>
        <dbReference type="ARBA" id="ARBA00023002"/>
    </source>
</evidence>
<dbReference type="InterPro" id="IPR036509">
    <property type="entry name" value="Met_Sox_Rdtase_MsrA_sf"/>
</dbReference>
<dbReference type="Pfam" id="PF01625">
    <property type="entry name" value="PMSR"/>
    <property type="match status" value="1"/>
</dbReference>
<evidence type="ECO:0000256" key="2">
    <source>
        <dbReference type="ARBA" id="ARBA00012502"/>
    </source>
</evidence>
<dbReference type="Proteomes" id="UP000219338">
    <property type="component" value="Unassembled WGS sequence"/>
</dbReference>
<proteinExistence type="inferred from homology"/>
<dbReference type="InterPro" id="IPR002569">
    <property type="entry name" value="Met_Sox_Rdtase_MsrA_dom"/>
</dbReference>
<evidence type="ECO:0000313" key="6">
    <source>
        <dbReference type="EMBL" id="SJL05237.1"/>
    </source>
</evidence>
<accession>A0A284R933</accession>
<organism evidence="6 7">
    <name type="scientific">Armillaria ostoyae</name>
    <name type="common">Armillaria root rot fungus</name>
    <dbReference type="NCBI Taxonomy" id="47428"/>
    <lineage>
        <taxon>Eukaryota</taxon>
        <taxon>Fungi</taxon>
        <taxon>Dikarya</taxon>
        <taxon>Basidiomycota</taxon>
        <taxon>Agaricomycotina</taxon>
        <taxon>Agaricomycetes</taxon>
        <taxon>Agaricomycetidae</taxon>
        <taxon>Agaricales</taxon>
        <taxon>Marasmiineae</taxon>
        <taxon>Physalacriaceae</taxon>
        <taxon>Armillaria</taxon>
    </lineage>
</organism>
<evidence type="ECO:0000256" key="4">
    <source>
        <dbReference type="ARBA" id="ARBA00030643"/>
    </source>
</evidence>
<sequence length="108" mass="12042">MTKLSPARSTPVELPFLKHYPEGKGVININVRYTNGKADATSTDYKIICTTDHAEAVNIEFDPAVVGYDKLVEFFYHTHDPMTLNSQGKDTGTCMSLILYLLCLLISQ</sequence>
<dbReference type="PANTHER" id="PTHR43774">
    <property type="entry name" value="PEPTIDE METHIONINE SULFOXIDE REDUCTASE"/>
    <property type="match status" value="1"/>
</dbReference>
<dbReference type="STRING" id="47428.A0A284R933"/>
<name>A0A284R933_ARMOS</name>
<reference evidence="7" key="1">
    <citation type="journal article" date="2017" name="Nat. Ecol. Evol.">
        <title>Genome expansion and lineage-specific genetic innovations in the forest pathogenic fungi Armillaria.</title>
        <authorList>
            <person name="Sipos G."/>
            <person name="Prasanna A.N."/>
            <person name="Walter M.C."/>
            <person name="O'Connor E."/>
            <person name="Balint B."/>
            <person name="Krizsan K."/>
            <person name="Kiss B."/>
            <person name="Hess J."/>
            <person name="Varga T."/>
            <person name="Slot J."/>
            <person name="Riley R."/>
            <person name="Boka B."/>
            <person name="Rigling D."/>
            <person name="Barry K."/>
            <person name="Lee J."/>
            <person name="Mihaltcheva S."/>
            <person name="LaButti K."/>
            <person name="Lipzen A."/>
            <person name="Waldron R."/>
            <person name="Moloney N.M."/>
            <person name="Sperisen C."/>
            <person name="Kredics L."/>
            <person name="Vagvoelgyi C."/>
            <person name="Patrignani A."/>
            <person name="Fitzpatrick D."/>
            <person name="Nagy I."/>
            <person name="Doyle S."/>
            <person name="Anderson J.B."/>
            <person name="Grigoriev I.V."/>
            <person name="Gueldener U."/>
            <person name="Muensterkoetter M."/>
            <person name="Nagy L.G."/>
        </authorList>
    </citation>
    <scope>NUCLEOTIDE SEQUENCE [LARGE SCALE GENOMIC DNA]</scope>
    <source>
        <strain evidence="7">C18/9</strain>
    </source>
</reference>
<dbReference type="SUPFAM" id="SSF55068">
    <property type="entry name" value="Peptide methionine sulfoxide reductase"/>
    <property type="match status" value="1"/>
</dbReference>
<feature type="domain" description="Peptide methionine sulphoxide reductase MsrA" evidence="5">
    <location>
        <begin position="20"/>
        <end position="99"/>
    </location>
</feature>
<keyword evidence="7" id="KW-1185">Reference proteome</keyword>
<evidence type="ECO:0000259" key="5">
    <source>
        <dbReference type="Pfam" id="PF01625"/>
    </source>
</evidence>
<dbReference type="AlphaFoldDB" id="A0A284R933"/>